<sequence>MKFGIFMAPFHWKGENPTLSLERDLEIIQWLDQLGYDEAWIGEHHSAGWEIIASPEVFIATAAERTRNIKLGTGVISLPYHHPMMVANRMVLLDHLTRGRVMLVWVPARS</sequence>
<dbReference type="AlphaFoldDB" id="A0AA35RF51"/>
<evidence type="ECO:0000256" key="2">
    <source>
        <dbReference type="ARBA" id="ARBA00023002"/>
    </source>
</evidence>
<evidence type="ECO:0000256" key="1">
    <source>
        <dbReference type="ARBA" id="ARBA00022630"/>
    </source>
</evidence>
<dbReference type="SUPFAM" id="SSF51679">
    <property type="entry name" value="Bacterial luciferase-like"/>
    <property type="match status" value="1"/>
</dbReference>
<dbReference type="PANTHER" id="PTHR30137:SF16">
    <property type="entry name" value="BLL0895 PROTEIN"/>
    <property type="match status" value="1"/>
</dbReference>
<feature type="domain" description="Luciferase-like" evidence="4">
    <location>
        <begin position="1"/>
        <end position="104"/>
    </location>
</feature>
<protein>
    <submittedName>
        <fullName evidence="5">Limonene 1,2-monooxygenase</fullName>
    </submittedName>
</protein>
<evidence type="ECO:0000259" key="4">
    <source>
        <dbReference type="Pfam" id="PF00296"/>
    </source>
</evidence>
<dbReference type="GO" id="GO:0016705">
    <property type="term" value="F:oxidoreductase activity, acting on paired donors, with incorporation or reduction of molecular oxygen"/>
    <property type="evidence" value="ECO:0007669"/>
    <property type="project" value="InterPro"/>
</dbReference>
<gene>
    <name evidence="5" type="ORF">GBAR_LOCUS6392</name>
</gene>
<dbReference type="InterPro" id="IPR036661">
    <property type="entry name" value="Luciferase-like_sf"/>
</dbReference>
<evidence type="ECO:0000313" key="6">
    <source>
        <dbReference type="Proteomes" id="UP001174909"/>
    </source>
</evidence>
<keyword evidence="3" id="KW-0503">Monooxygenase</keyword>
<dbReference type="Gene3D" id="3.20.20.30">
    <property type="entry name" value="Luciferase-like domain"/>
    <property type="match status" value="1"/>
</dbReference>
<keyword evidence="2" id="KW-0560">Oxidoreductase</keyword>
<evidence type="ECO:0000256" key="3">
    <source>
        <dbReference type="ARBA" id="ARBA00023033"/>
    </source>
</evidence>
<proteinExistence type="predicted"/>
<dbReference type="GO" id="GO:0004497">
    <property type="term" value="F:monooxygenase activity"/>
    <property type="evidence" value="ECO:0007669"/>
    <property type="project" value="UniProtKB-KW"/>
</dbReference>
<dbReference type="InterPro" id="IPR011251">
    <property type="entry name" value="Luciferase-like_dom"/>
</dbReference>
<reference evidence="5" key="1">
    <citation type="submission" date="2023-03" db="EMBL/GenBank/DDBJ databases">
        <authorList>
            <person name="Steffen K."/>
            <person name="Cardenas P."/>
        </authorList>
    </citation>
    <scope>NUCLEOTIDE SEQUENCE</scope>
</reference>
<organism evidence="5 6">
    <name type="scientific">Geodia barretti</name>
    <name type="common">Barrett's horny sponge</name>
    <dbReference type="NCBI Taxonomy" id="519541"/>
    <lineage>
        <taxon>Eukaryota</taxon>
        <taxon>Metazoa</taxon>
        <taxon>Porifera</taxon>
        <taxon>Demospongiae</taxon>
        <taxon>Heteroscleromorpha</taxon>
        <taxon>Tetractinellida</taxon>
        <taxon>Astrophorina</taxon>
        <taxon>Geodiidae</taxon>
        <taxon>Geodia</taxon>
    </lineage>
</organism>
<dbReference type="Pfam" id="PF00296">
    <property type="entry name" value="Bac_luciferase"/>
    <property type="match status" value="1"/>
</dbReference>
<name>A0AA35RF51_GEOBA</name>
<evidence type="ECO:0000313" key="5">
    <source>
        <dbReference type="EMBL" id="CAI8009541.1"/>
    </source>
</evidence>
<dbReference type="PANTHER" id="PTHR30137">
    <property type="entry name" value="LUCIFERASE-LIKE MONOOXYGENASE"/>
    <property type="match status" value="1"/>
</dbReference>
<dbReference type="GO" id="GO:0005829">
    <property type="term" value="C:cytosol"/>
    <property type="evidence" value="ECO:0007669"/>
    <property type="project" value="TreeGrafter"/>
</dbReference>
<accession>A0AA35RF51</accession>
<keyword evidence="6" id="KW-1185">Reference proteome</keyword>
<comment type="caution">
    <text evidence="5">The sequence shown here is derived from an EMBL/GenBank/DDBJ whole genome shotgun (WGS) entry which is preliminary data.</text>
</comment>
<dbReference type="EMBL" id="CASHTH010000972">
    <property type="protein sequence ID" value="CAI8009541.1"/>
    <property type="molecule type" value="Genomic_DNA"/>
</dbReference>
<dbReference type="Proteomes" id="UP001174909">
    <property type="component" value="Unassembled WGS sequence"/>
</dbReference>
<dbReference type="InterPro" id="IPR050766">
    <property type="entry name" value="Bact_Lucif_Oxidored"/>
</dbReference>
<keyword evidence="1" id="KW-0285">Flavoprotein</keyword>